<keyword evidence="13" id="KW-1185">Reference proteome</keyword>
<comment type="similarity">
    <text evidence="10">Belongs to the protein kinase superfamily.</text>
</comment>
<proteinExistence type="inferred from homology"/>
<evidence type="ECO:0000256" key="6">
    <source>
        <dbReference type="ARBA" id="ARBA00022840"/>
    </source>
</evidence>
<dbReference type="EC" id="2.7.11.1" evidence="1"/>
<dbReference type="Gene3D" id="1.10.510.10">
    <property type="entry name" value="Transferase(Phosphotransferase) domain 1"/>
    <property type="match status" value="1"/>
</dbReference>
<comment type="catalytic activity">
    <reaction evidence="8">
        <text>L-seryl-[protein] + ATP = O-phospho-L-seryl-[protein] + ADP + H(+)</text>
        <dbReference type="Rhea" id="RHEA:17989"/>
        <dbReference type="Rhea" id="RHEA-COMP:9863"/>
        <dbReference type="Rhea" id="RHEA-COMP:11604"/>
        <dbReference type="ChEBI" id="CHEBI:15378"/>
        <dbReference type="ChEBI" id="CHEBI:29999"/>
        <dbReference type="ChEBI" id="CHEBI:30616"/>
        <dbReference type="ChEBI" id="CHEBI:83421"/>
        <dbReference type="ChEBI" id="CHEBI:456216"/>
        <dbReference type="EC" id="2.7.11.1"/>
    </reaction>
</comment>
<dbReference type="SMART" id="SM00220">
    <property type="entry name" value="S_TKc"/>
    <property type="match status" value="1"/>
</dbReference>
<dbReference type="PANTHER" id="PTHR43895:SF32">
    <property type="entry name" value="SERINE_THREONINE-PROTEIN KINASE CHK1"/>
    <property type="match status" value="1"/>
</dbReference>
<accession>A0AAW2YT67</accession>
<dbReference type="AlphaFoldDB" id="A0AAW2YT67"/>
<organism evidence="12 13">
    <name type="scientific">Acrasis kona</name>
    <dbReference type="NCBI Taxonomy" id="1008807"/>
    <lineage>
        <taxon>Eukaryota</taxon>
        <taxon>Discoba</taxon>
        <taxon>Heterolobosea</taxon>
        <taxon>Tetramitia</taxon>
        <taxon>Eutetramitia</taxon>
        <taxon>Acrasidae</taxon>
        <taxon>Acrasis</taxon>
    </lineage>
</organism>
<evidence type="ECO:0000313" key="12">
    <source>
        <dbReference type="EMBL" id="KAL0480006.1"/>
    </source>
</evidence>
<name>A0AAW2YT67_9EUKA</name>
<evidence type="ECO:0000256" key="3">
    <source>
        <dbReference type="ARBA" id="ARBA00022679"/>
    </source>
</evidence>
<reference evidence="12 13" key="1">
    <citation type="submission" date="2024-03" db="EMBL/GenBank/DDBJ databases">
        <title>The Acrasis kona genome and developmental transcriptomes reveal deep origins of eukaryotic multicellular pathways.</title>
        <authorList>
            <person name="Sheikh S."/>
            <person name="Fu C.-J."/>
            <person name="Brown M.W."/>
            <person name="Baldauf S.L."/>
        </authorList>
    </citation>
    <scope>NUCLEOTIDE SEQUENCE [LARGE SCALE GENOMIC DNA]</scope>
    <source>
        <strain evidence="12 13">ATCC MYA-3509</strain>
    </source>
</reference>
<evidence type="ECO:0000256" key="9">
    <source>
        <dbReference type="PROSITE-ProRule" id="PRU10141"/>
    </source>
</evidence>
<keyword evidence="6 9" id="KW-0067">ATP-binding</keyword>
<evidence type="ECO:0000256" key="7">
    <source>
        <dbReference type="ARBA" id="ARBA00047899"/>
    </source>
</evidence>
<sequence>MPKRVEKYQMAKTLGRGTFSKVKYAVDTTTNVAYAIKIVDRRMIRKENMEAQLKREIAIMKILKQNNIVQLREVLQSSKHIYIVLELITGGELFDRIVKEKRFEESTARQYFQQLISGIEYCHSQGIAHRDLKPENLLLDDNDTLKISDFGLSALSSSSDGRQKMLMTTCGTPNYVAPEVLKERGYKGFTADIWSCGVILYVMIAGYLPFEDETMAGLFGKIEKGEFDMPEFFSADVKNLISRMLIVDPNKRITIKDVMDHKWFKIGYKKDNSGSKQKITVKDEDVERAMRDTAGAEKHEDKGTKSPEEAQKELNAFDLMSRLLMDSMNPLMTNAPVKIRRETRFMAQGQQKQVEDELIRVLTEMKANPENNAKNKEIKGYLNTSNAQMLTFTAKVEAVSGGMSMVEVRRGKGDILEYNSFYRSLVKMMGKMVFSGNQKE</sequence>
<dbReference type="GO" id="GO:0004674">
    <property type="term" value="F:protein serine/threonine kinase activity"/>
    <property type="evidence" value="ECO:0007669"/>
    <property type="project" value="UniProtKB-KW"/>
</dbReference>
<dbReference type="Proteomes" id="UP001431209">
    <property type="component" value="Unassembled WGS sequence"/>
</dbReference>
<dbReference type="InterPro" id="IPR017441">
    <property type="entry name" value="Protein_kinase_ATP_BS"/>
</dbReference>
<comment type="caution">
    <text evidence="12">The sequence shown here is derived from an EMBL/GenBank/DDBJ whole genome shotgun (WGS) entry which is preliminary data.</text>
</comment>
<evidence type="ECO:0000256" key="1">
    <source>
        <dbReference type="ARBA" id="ARBA00012513"/>
    </source>
</evidence>
<dbReference type="EMBL" id="JAOPGA020000617">
    <property type="protein sequence ID" value="KAL0480006.1"/>
    <property type="molecule type" value="Genomic_DNA"/>
</dbReference>
<dbReference type="Gene3D" id="3.30.200.20">
    <property type="entry name" value="Phosphorylase Kinase, domain 1"/>
    <property type="match status" value="1"/>
</dbReference>
<dbReference type="FunFam" id="1.10.510.10:FF:000279">
    <property type="entry name" value="Non-specific serine/threonine protein kinase"/>
    <property type="match status" value="1"/>
</dbReference>
<comment type="catalytic activity">
    <reaction evidence="7">
        <text>L-threonyl-[protein] + ATP = O-phospho-L-threonyl-[protein] + ADP + H(+)</text>
        <dbReference type="Rhea" id="RHEA:46608"/>
        <dbReference type="Rhea" id="RHEA-COMP:11060"/>
        <dbReference type="Rhea" id="RHEA-COMP:11605"/>
        <dbReference type="ChEBI" id="CHEBI:15378"/>
        <dbReference type="ChEBI" id="CHEBI:30013"/>
        <dbReference type="ChEBI" id="CHEBI:30616"/>
        <dbReference type="ChEBI" id="CHEBI:61977"/>
        <dbReference type="ChEBI" id="CHEBI:456216"/>
        <dbReference type="EC" id="2.7.11.1"/>
    </reaction>
</comment>
<keyword evidence="2 10" id="KW-0723">Serine/threonine-protein kinase</keyword>
<feature type="binding site" evidence="9">
    <location>
        <position position="46"/>
    </location>
    <ligand>
        <name>ATP</name>
        <dbReference type="ChEBI" id="CHEBI:30616"/>
    </ligand>
</feature>
<dbReference type="PROSITE" id="PS00108">
    <property type="entry name" value="PROTEIN_KINASE_ST"/>
    <property type="match status" value="1"/>
</dbReference>
<evidence type="ECO:0000256" key="2">
    <source>
        <dbReference type="ARBA" id="ARBA00022527"/>
    </source>
</evidence>
<dbReference type="GO" id="GO:0005524">
    <property type="term" value="F:ATP binding"/>
    <property type="evidence" value="ECO:0007669"/>
    <property type="project" value="UniProtKB-UniRule"/>
</dbReference>
<evidence type="ECO:0000256" key="10">
    <source>
        <dbReference type="RuleBase" id="RU000304"/>
    </source>
</evidence>
<dbReference type="Gene3D" id="3.30.310.80">
    <property type="entry name" value="Kinase associated domain 1, KA1"/>
    <property type="match status" value="1"/>
</dbReference>
<evidence type="ECO:0000256" key="5">
    <source>
        <dbReference type="ARBA" id="ARBA00022777"/>
    </source>
</evidence>
<evidence type="ECO:0000259" key="11">
    <source>
        <dbReference type="PROSITE" id="PS50011"/>
    </source>
</evidence>
<dbReference type="InterPro" id="IPR011009">
    <property type="entry name" value="Kinase-like_dom_sf"/>
</dbReference>
<dbReference type="PANTHER" id="PTHR43895">
    <property type="entry name" value="CALCIUM/CALMODULIN-DEPENDENT PROTEIN KINASE KINASE-RELATED"/>
    <property type="match status" value="1"/>
</dbReference>
<evidence type="ECO:0000313" key="13">
    <source>
        <dbReference type="Proteomes" id="UP001431209"/>
    </source>
</evidence>
<dbReference type="FunFam" id="3.30.200.20:FF:000042">
    <property type="entry name" value="Aurora kinase A"/>
    <property type="match status" value="1"/>
</dbReference>
<keyword evidence="4 9" id="KW-0547">Nucleotide-binding</keyword>
<keyword evidence="5" id="KW-0418">Kinase</keyword>
<feature type="domain" description="Protein kinase" evidence="11">
    <location>
        <begin position="8"/>
        <end position="264"/>
    </location>
</feature>
<dbReference type="InterPro" id="IPR000719">
    <property type="entry name" value="Prot_kinase_dom"/>
</dbReference>
<dbReference type="Pfam" id="PF00069">
    <property type="entry name" value="Pkinase"/>
    <property type="match status" value="1"/>
</dbReference>
<dbReference type="InterPro" id="IPR008271">
    <property type="entry name" value="Ser/Thr_kinase_AS"/>
</dbReference>
<evidence type="ECO:0000256" key="8">
    <source>
        <dbReference type="ARBA" id="ARBA00048679"/>
    </source>
</evidence>
<dbReference type="SUPFAM" id="SSF56112">
    <property type="entry name" value="Protein kinase-like (PK-like)"/>
    <property type="match status" value="1"/>
</dbReference>
<evidence type="ECO:0000256" key="4">
    <source>
        <dbReference type="ARBA" id="ARBA00022741"/>
    </source>
</evidence>
<protein>
    <recommendedName>
        <fullName evidence="1">non-specific serine/threonine protein kinase</fullName>
        <ecNumber evidence="1">2.7.11.1</ecNumber>
    </recommendedName>
</protein>
<dbReference type="GO" id="GO:0007165">
    <property type="term" value="P:signal transduction"/>
    <property type="evidence" value="ECO:0007669"/>
    <property type="project" value="TreeGrafter"/>
</dbReference>
<dbReference type="PROSITE" id="PS50011">
    <property type="entry name" value="PROTEIN_KINASE_DOM"/>
    <property type="match status" value="1"/>
</dbReference>
<keyword evidence="3" id="KW-0808">Transferase</keyword>
<gene>
    <name evidence="12" type="ORF">AKO1_007337</name>
</gene>
<dbReference type="PROSITE" id="PS00107">
    <property type="entry name" value="PROTEIN_KINASE_ATP"/>
    <property type="match status" value="1"/>
</dbReference>